<evidence type="ECO:0000313" key="2">
    <source>
        <dbReference type="EMBL" id="ORX57744.1"/>
    </source>
</evidence>
<protein>
    <submittedName>
        <fullName evidence="2">Uncharacterized protein</fullName>
    </submittedName>
</protein>
<feature type="coiled-coil region" evidence="1">
    <location>
        <begin position="19"/>
        <end position="79"/>
    </location>
</feature>
<evidence type="ECO:0000256" key="1">
    <source>
        <dbReference type="SAM" id="Coils"/>
    </source>
</evidence>
<keyword evidence="1" id="KW-0175">Coiled coil</keyword>
<dbReference type="EMBL" id="MCFH01000005">
    <property type="protein sequence ID" value="ORX57744.1"/>
    <property type="molecule type" value="Genomic_DNA"/>
</dbReference>
<dbReference type="AlphaFoldDB" id="A0A1Y1VJA3"/>
<proteinExistence type="predicted"/>
<reference evidence="2 3" key="1">
    <citation type="submission" date="2016-08" db="EMBL/GenBank/DDBJ databases">
        <title>Genomes of anaerobic fungi encode conserved fungal cellulosomes for biomass hydrolysis.</title>
        <authorList>
            <consortium name="DOE Joint Genome Institute"/>
            <person name="Haitjema C.H."/>
            <person name="Gilmore S.P."/>
            <person name="Henske J.K."/>
            <person name="Solomon K.V."/>
            <person name="De Groot R."/>
            <person name="Kuo A."/>
            <person name="Mondo S.J."/>
            <person name="Salamov A.A."/>
            <person name="Labutti K."/>
            <person name="Zhao Z."/>
            <person name="Chiniquy J."/>
            <person name="Barry K."/>
            <person name="Brewer H.M."/>
            <person name="Purvine S.O."/>
            <person name="Wright A.T."/>
            <person name="Boxma B."/>
            <person name="Van Alen T."/>
            <person name="Hackstein J.H."/>
            <person name="Baker S.E."/>
            <person name="Grigoriev I.V."/>
            <person name="O'Malley M.A."/>
        </authorList>
    </citation>
    <scope>NUCLEOTIDE SEQUENCE [LARGE SCALE GENOMIC DNA]</scope>
    <source>
        <strain evidence="3">finn</strain>
    </source>
</reference>
<gene>
    <name evidence="2" type="ORF">BCR36DRAFT_402165</name>
</gene>
<dbReference type="Proteomes" id="UP000193719">
    <property type="component" value="Unassembled WGS sequence"/>
</dbReference>
<evidence type="ECO:0000313" key="3">
    <source>
        <dbReference type="Proteomes" id="UP000193719"/>
    </source>
</evidence>
<keyword evidence="3" id="KW-1185">Reference proteome</keyword>
<accession>A0A1Y1VJA3</accession>
<organism evidence="2 3">
    <name type="scientific">Piromyces finnis</name>
    <dbReference type="NCBI Taxonomy" id="1754191"/>
    <lineage>
        <taxon>Eukaryota</taxon>
        <taxon>Fungi</taxon>
        <taxon>Fungi incertae sedis</taxon>
        <taxon>Chytridiomycota</taxon>
        <taxon>Chytridiomycota incertae sedis</taxon>
        <taxon>Neocallimastigomycetes</taxon>
        <taxon>Neocallimastigales</taxon>
        <taxon>Neocallimastigaceae</taxon>
        <taxon>Piromyces</taxon>
    </lineage>
</organism>
<sequence>MNINTIQNNNNKIEANSNNNDIEKEIQNIHLLIKSENQQIKDKYKQISRKNFRKLKKKIKRKIERQKHAEQKLLEIKNDIIDEKEIVLLEEEGEENREKQQKQWEIREKDIQRMGNIEKELIRNEPKNTIEKNGIKETNIFKVKIENIKYTDKIIFHN</sequence>
<comment type="caution">
    <text evidence="2">The sequence shown here is derived from an EMBL/GenBank/DDBJ whole genome shotgun (WGS) entry which is preliminary data.</text>
</comment>
<name>A0A1Y1VJA3_9FUNG</name>
<reference evidence="2 3" key="2">
    <citation type="submission" date="2016-08" db="EMBL/GenBank/DDBJ databases">
        <title>Pervasive Adenine N6-methylation of Active Genes in Fungi.</title>
        <authorList>
            <consortium name="DOE Joint Genome Institute"/>
            <person name="Mondo S.J."/>
            <person name="Dannebaum R.O."/>
            <person name="Kuo R.C."/>
            <person name="Labutti K."/>
            <person name="Haridas S."/>
            <person name="Kuo A."/>
            <person name="Salamov A."/>
            <person name="Ahrendt S.R."/>
            <person name="Lipzen A."/>
            <person name="Sullivan W."/>
            <person name="Andreopoulos W.B."/>
            <person name="Clum A."/>
            <person name="Lindquist E."/>
            <person name="Daum C."/>
            <person name="Ramamoorthy G.K."/>
            <person name="Gryganskyi A."/>
            <person name="Culley D."/>
            <person name="Magnuson J.K."/>
            <person name="James T.Y."/>
            <person name="O'Malley M.A."/>
            <person name="Stajich J.E."/>
            <person name="Spatafora J.W."/>
            <person name="Visel A."/>
            <person name="Grigoriev I.V."/>
        </authorList>
    </citation>
    <scope>NUCLEOTIDE SEQUENCE [LARGE SCALE GENOMIC DNA]</scope>
    <source>
        <strain evidence="3">finn</strain>
    </source>
</reference>